<name>A0A2Z6NI20_TRISU</name>
<dbReference type="InterPro" id="IPR050796">
    <property type="entry name" value="SCF_F-box_component"/>
</dbReference>
<dbReference type="Pfam" id="PF00646">
    <property type="entry name" value="F-box"/>
    <property type="match status" value="1"/>
</dbReference>
<dbReference type="InterPro" id="IPR017451">
    <property type="entry name" value="F-box-assoc_interact_dom"/>
</dbReference>
<evidence type="ECO:0000259" key="1">
    <source>
        <dbReference type="PROSITE" id="PS50181"/>
    </source>
</evidence>
<dbReference type="AlphaFoldDB" id="A0A2Z6NI20"/>
<evidence type="ECO:0000313" key="3">
    <source>
        <dbReference type="Proteomes" id="UP000242715"/>
    </source>
</evidence>
<sequence length="271" mass="31554">MVFLPEELMAEILPFFNVKTITRLKCLSKSWMTFISDSNFVQKHLKNSLQNPHLTLFWYQRTNCFNVVPYPVYPLLKNPGNNLYNSSSFHRLKHRLEKPCEFIGSCNGLLCLRYSSGLETHQFCFWNPATRTTSEKLGSLCYSNPALGPFHYTFGYDASTTTYKVVAFRTRKSESSWISEVKVFSLGNNSWRNIQSFPFYIPYIPVGVHFSGTVNWLALDKSITHVEQFVIVSLDLSTETYKQFLLPPDFDEMKEYGVQESWTQLFKISFR</sequence>
<dbReference type="NCBIfam" id="TIGR01640">
    <property type="entry name" value="F_box_assoc_1"/>
    <property type="match status" value="1"/>
</dbReference>
<dbReference type="InterPro" id="IPR006527">
    <property type="entry name" value="F-box-assoc_dom_typ1"/>
</dbReference>
<evidence type="ECO:0000313" key="2">
    <source>
        <dbReference type="EMBL" id="GAU31349.1"/>
    </source>
</evidence>
<gene>
    <name evidence="2" type="ORF">TSUD_315590</name>
</gene>
<reference evidence="3" key="1">
    <citation type="journal article" date="2017" name="Front. Plant Sci.">
        <title>Climate Clever Clovers: New Paradigm to Reduce the Environmental Footprint of Ruminants by Breeding Low Methanogenic Forages Utilizing Haplotype Variation.</title>
        <authorList>
            <person name="Kaur P."/>
            <person name="Appels R."/>
            <person name="Bayer P.E."/>
            <person name="Keeble-Gagnere G."/>
            <person name="Wang J."/>
            <person name="Hirakawa H."/>
            <person name="Shirasawa K."/>
            <person name="Vercoe P."/>
            <person name="Stefanova K."/>
            <person name="Durmic Z."/>
            <person name="Nichols P."/>
            <person name="Revell C."/>
            <person name="Isobe S.N."/>
            <person name="Edwards D."/>
            <person name="Erskine W."/>
        </authorList>
    </citation>
    <scope>NUCLEOTIDE SEQUENCE [LARGE SCALE GENOMIC DNA]</scope>
    <source>
        <strain evidence="3">cv. Daliak</strain>
    </source>
</reference>
<dbReference type="PANTHER" id="PTHR31672:SF13">
    <property type="entry name" value="F-BOX PROTEIN CPR30-LIKE"/>
    <property type="match status" value="1"/>
</dbReference>
<organism evidence="2 3">
    <name type="scientific">Trifolium subterraneum</name>
    <name type="common">Subterranean clover</name>
    <dbReference type="NCBI Taxonomy" id="3900"/>
    <lineage>
        <taxon>Eukaryota</taxon>
        <taxon>Viridiplantae</taxon>
        <taxon>Streptophyta</taxon>
        <taxon>Embryophyta</taxon>
        <taxon>Tracheophyta</taxon>
        <taxon>Spermatophyta</taxon>
        <taxon>Magnoliopsida</taxon>
        <taxon>eudicotyledons</taxon>
        <taxon>Gunneridae</taxon>
        <taxon>Pentapetalae</taxon>
        <taxon>rosids</taxon>
        <taxon>fabids</taxon>
        <taxon>Fabales</taxon>
        <taxon>Fabaceae</taxon>
        <taxon>Papilionoideae</taxon>
        <taxon>50 kb inversion clade</taxon>
        <taxon>NPAAA clade</taxon>
        <taxon>Hologalegina</taxon>
        <taxon>IRL clade</taxon>
        <taxon>Trifolieae</taxon>
        <taxon>Trifolium</taxon>
    </lineage>
</organism>
<dbReference type="Pfam" id="PF07734">
    <property type="entry name" value="FBA_1"/>
    <property type="match status" value="1"/>
</dbReference>
<accession>A0A2Z6NI20</accession>
<dbReference type="InterPro" id="IPR001810">
    <property type="entry name" value="F-box_dom"/>
</dbReference>
<protein>
    <recommendedName>
        <fullName evidence="1">F-box domain-containing protein</fullName>
    </recommendedName>
</protein>
<dbReference type="PROSITE" id="PS50181">
    <property type="entry name" value="FBOX"/>
    <property type="match status" value="1"/>
</dbReference>
<dbReference type="Proteomes" id="UP000242715">
    <property type="component" value="Unassembled WGS sequence"/>
</dbReference>
<dbReference type="EMBL" id="DF973452">
    <property type="protein sequence ID" value="GAU31349.1"/>
    <property type="molecule type" value="Genomic_DNA"/>
</dbReference>
<feature type="domain" description="F-box" evidence="1">
    <location>
        <begin position="1"/>
        <end position="44"/>
    </location>
</feature>
<dbReference type="SMART" id="SM00256">
    <property type="entry name" value="FBOX"/>
    <property type="match status" value="1"/>
</dbReference>
<keyword evidence="3" id="KW-1185">Reference proteome</keyword>
<dbReference type="PANTHER" id="PTHR31672">
    <property type="entry name" value="BNACNNG10540D PROTEIN"/>
    <property type="match status" value="1"/>
</dbReference>
<dbReference type="InterPro" id="IPR036047">
    <property type="entry name" value="F-box-like_dom_sf"/>
</dbReference>
<proteinExistence type="predicted"/>
<dbReference type="OrthoDB" id="1405100at2759"/>
<dbReference type="Gene3D" id="1.20.1280.50">
    <property type="match status" value="1"/>
</dbReference>
<dbReference type="SUPFAM" id="SSF81383">
    <property type="entry name" value="F-box domain"/>
    <property type="match status" value="1"/>
</dbReference>